<dbReference type="EMBL" id="JBAWTH010000039">
    <property type="protein sequence ID" value="KAL2283951.1"/>
    <property type="molecule type" value="Genomic_DNA"/>
</dbReference>
<accession>A0ABR4ENC9</accession>
<gene>
    <name evidence="1" type="ORF">FJTKL_09199</name>
</gene>
<comment type="caution">
    <text evidence="1">The sequence shown here is derived from an EMBL/GenBank/DDBJ whole genome shotgun (WGS) entry which is preliminary data.</text>
</comment>
<proteinExistence type="predicted"/>
<dbReference type="SUPFAM" id="SSF81383">
    <property type="entry name" value="F-box domain"/>
    <property type="match status" value="1"/>
</dbReference>
<keyword evidence="2" id="KW-1185">Reference proteome</keyword>
<sequence>MEILASTDDTISKVEEEFLERLDKALDLQKATSNFKEENVGLETDKSVRRSMPGLPTEVWVMILGFLPDKKDLRAAVHSCRYLLSLWNTNRVQLITNMLGMAPGVLEEAASSVAFPLASLYDGTVGDIERFLQSRSRGWQVGGGNGHRRHTPFPVDLCIPIKMALTFTGSRNQCLASKCTFRDVSGLEKIHPTVRKLTDIYIKQCAASNPKLAGTLRERPVTLGERVRIEKAFYRFELFCRAFGSFEGRWAQEAFRGFRDINTYREPDWLDDPVPHFIQEFKECFNTVELIQMHCIYGFLKRLVTPAINDMLWHHCELLELSLIGDWATDRRVSVHVLAGLHHVYNIWAAFNDRSVTRLCCLIQAVRYDEHGPAYLAQQHDTIFYHVLAAELYTRRNSSLEATKSKIAVHDTDESPRDACLAVASSIQRMGKKDPDDMRHENDGLAPHRQWGFVMWDKPRLDMLGFFEQDYTSPRPRPPYLSDDLAATSTMFRQHQQRLLQLIRSQILAPSHRMWWEGTFGTAYALGPRQYNTWYPLAAPGSQGNV</sequence>
<organism evidence="1 2">
    <name type="scientific">Diaporthe vaccinii</name>
    <dbReference type="NCBI Taxonomy" id="105482"/>
    <lineage>
        <taxon>Eukaryota</taxon>
        <taxon>Fungi</taxon>
        <taxon>Dikarya</taxon>
        <taxon>Ascomycota</taxon>
        <taxon>Pezizomycotina</taxon>
        <taxon>Sordariomycetes</taxon>
        <taxon>Sordariomycetidae</taxon>
        <taxon>Diaporthales</taxon>
        <taxon>Diaporthaceae</taxon>
        <taxon>Diaporthe</taxon>
        <taxon>Diaporthe eres species complex</taxon>
    </lineage>
</organism>
<evidence type="ECO:0008006" key="3">
    <source>
        <dbReference type="Google" id="ProtNLM"/>
    </source>
</evidence>
<name>A0ABR4ENC9_9PEZI</name>
<evidence type="ECO:0000313" key="1">
    <source>
        <dbReference type="EMBL" id="KAL2283951.1"/>
    </source>
</evidence>
<reference evidence="1 2" key="1">
    <citation type="submission" date="2024-03" db="EMBL/GenBank/DDBJ databases">
        <title>A high-quality draft genome sequence of Diaporthe vaccinii, a causative agent of upright dieback and viscid rot disease in cranberry plants.</title>
        <authorList>
            <person name="Sarrasin M."/>
            <person name="Lang B.F."/>
            <person name="Burger G."/>
        </authorList>
    </citation>
    <scope>NUCLEOTIDE SEQUENCE [LARGE SCALE GENOMIC DNA]</scope>
    <source>
        <strain evidence="1 2">IS7</strain>
    </source>
</reference>
<dbReference type="Proteomes" id="UP001600888">
    <property type="component" value="Unassembled WGS sequence"/>
</dbReference>
<protein>
    <recommendedName>
        <fullName evidence="3">F-box domain-containing protein</fullName>
    </recommendedName>
</protein>
<evidence type="ECO:0000313" key="2">
    <source>
        <dbReference type="Proteomes" id="UP001600888"/>
    </source>
</evidence>
<dbReference type="InterPro" id="IPR036047">
    <property type="entry name" value="F-box-like_dom_sf"/>
</dbReference>